<dbReference type="PANTHER" id="PTHR43547">
    <property type="entry name" value="TWO-COMPONENT HISTIDINE KINASE"/>
    <property type="match status" value="1"/>
</dbReference>
<keyword evidence="7" id="KW-0418">Kinase</keyword>
<reference evidence="8" key="1">
    <citation type="submission" date="2017-05" db="EMBL/GenBank/DDBJ databases">
        <title>Complete and WGS of Bordetella genogroups.</title>
        <authorList>
            <person name="Spilker T."/>
            <person name="Lipuma J."/>
        </authorList>
    </citation>
    <scope>NUCLEOTIDE SEQUENCE [LARGE SCALE GENOMIC DNA]</scope>
    <source>
        <strain evidence="8">AU16122</strain>
    </source>
</reference>
<dbReference type="InterPro" id="IPR036097">
    <property type="entry name" value="HisK_dim/P_sf"/>
</dbReference>
<name>A0A261SL31_9BORD</name>
<dbReference type="OrthoDB" id="9812260at2"/>
<gene>
    <name evidence="7" type="ORF">CAL29_04850</name>
</gene>
<dbReference type="Pfam" id="PF00512">
    <property type="entry name" value="HisKA"/>
    <property type="match status" value="1"/>
</dbReference>
<dbReference type="InterPro" id="IPR003594">
    <property type="entry name" value="HATPase_dom"/>
</dbReference>
<dbReference type="Gene3D" id="1.10.287.130">
    <property type="match status" value="1"/>
</dbReference>
<feature type="domain" description="Histidine kinase" evidence="5">
    <location>
        <begin position="152"/>
        <end position="364"/>
    </location>
</feature>
<dbReference type="PANTHER" id="PTHR43547:SF2">
    <property type="entry name" value="HYBRID SIGNAL TRANSDUCTION HISTIDINE KINASE C"/>
    <property type="match status" value="1"/>
</dbReference>
<protein>
    <recommendedName>
        <fullName evidence="2">histidine kinase</fullName>
        <ecNumber evidence="2">2.7.13.3</ecNumber>
    </recommendedName>
</protein>
<keyword evidence="7" id="KW-0808">Transferase</keyword>
<dbReference type="Pfam" id="PF00072">
    <property type="entry name" value="Response_reg"/>
    <property type="match status" value="1"/>
</dbReference>
<dbReference type="InterPro" id="IPR004358">
    <property type="entry name" value="Sig_transdc_His_kin-like_C"/>
</dbReference>
<dbReference type="SUPFAM" id="SSF52172">
    <property type="entry name" value="CheY-like"/>
    <property type="match status" value="1"/>
</dbReference>
<comment type="caution">
    <text evidence="7">The sequence shown here is derived from an EMBL/GenBank/DDBJ whole genome shotgun (WGS) entry which is preliminary data.</text>
</comment>
<feature type="modified residue" description="4-aspartylphosphate" evidence="4">
    <location>
        <position position="55"/>
    </location>
</feature>
<evidence type="ECO:0000313" key="8">
    <source>
        <dbReference type="Proteomes" id="UP000216020"/>
    </source>
</evidence>
<keyword evidence="8" id="KW-1185">Reference proteome</keyword>
<dbReference type="PRINTS" id="PR00344">
    <property type="entry name" value="BCTRLSENSOR"/>
</dbReference>
<accession>A0A261SL31</accession>
<dbReference type="InterPro" id="IPR011006">
    <property type="entry name" value="CheY-like_superfamily"/>
</dbReference>
<evidence type="ECO:0000256" key="4">
    <source>
        <dbReference type="PROSITE-ProRule" id="PRU00169"/>
    </source>
</evidence>
<dbReference type="SUPFAM" id="SSF47384">
    <property type="entry name" value="Homodimeric domain of signal transducing histidine kinase"/>
    <property type="match status" value="1"/>
</dbReference>
<dbReference type="SMART" id="SM00387">
    <property type="entry name" value="HATPase_c"/>
    <property type="match status" value="1"/>
</dbReference>
<dbReference type="Gene3D" id="3.40.50.2300">
    <property type="match status" value="1"/>
</dbReference>
<dbReference type="Pfam" id="PF02518">
    <property type="entry name" value="HATPase_c"/>
    <property type="match status" value="1"/>
</dbReference>
<dbReference type="PROSITE" id="PS50110">
    <property type="entry name" value="RESPONSE_REGULATORY"/>
    <property type="match status" value="1"/>
</dbReference>
<dbReference type="InterPro" id="IPR005467">
    <property type="entry name" value="His_kinase_dom"/>
</dbReference>
<evidence type="ECO:0000259" key="5">
    <source>
        <dbReference type="PROSITE" id="PS50109"/>
    </source>
</evidence>
<evidence type="ECO:0000259" key="6">
    <source>
        <dbReference type="PROSITE" id="PS50110"/>
    </source>
</evidence>
<dbReference type="InterPro" id="IPR003661">
    <property type="entry name" value="HisK_dim/P_dom"/>
</dbReference>
<dbReference type="SUPFAM" id="SSF55874">
    <property type="entry name" value="ATPase domain of HSP90 chaperone/DNA topoisomerase II/histidine kinase"/>
    <property type="match status" value="1"/>
</dbReference>
<evidence type="ECO:0000313" key="7">
    <source>
        <dbReference type="EMBL" id="OZI37717.1"/>
    </source>
</evidence>
<dbReference type="SMART" id="SM00388">
    <property type="entry name" value="HisKA"/>
    <property type="match status" value="1"/>
</dbReference>
<dbReference type="EMBL" id="NEVM01000001">
    <property type="protein sequence ID" value="OZI37717.1"/>
    <property type="molecule type" value="Genomic_DNA"/>
</dbReference>
<dbReference type="PROSITE" id="PS50109">
    <property type="entry name" value="HIS_KIN"/>
    <property type="match status" value="1"/>
</dbReference>
<proteinExistence type="predicted"/>
<dbReference type="Gene3D" id="3.30.565.10">
    <property type="entry name" value="Histidine kinase-like ATPase, C-terminal domain"/>
    <property type="match status" value="1"/>
</dbReference>
<evidence type="ECO:0000256" key="3">
    <source>
        <dbReference type="ARBA" id="ARBA00022553"/>
    </source>
</evidence>
<evidence type="ECO:0000256" key="2">
    <source>
        <dbReference type="ARBA" id="ARBA00012438"/>
    </source>
</evidence>
<sequence>MTENINILVVDDIAQNLVAFEALLSRPGITVLKANSGVEALELLLANEVALALVDVQMPQMNGFELAELVRGSDRTRTVPLIFLTAATHEREAHFRGYEAGAVDFMYKPIDTDVLLSKVNVFVELYTQRKQLARQLEELRQALTLNEMFTAVLGHDLRTPLSAILHGSELLLRTSEDPKVATNARRIQFSAGRMARMVDQLLDVARIRSNGLVLQPAQADYREACQAIIEEIADPRQRERVELAARGDTVGTVDVDRFSQVLSNLIGNALQHGTAEAPVSVDIDGGQADRIVVRVRNGGVIPPAQLPNLFNAFQASVESRVSRNGLGLGLYIVKKFVDAHGGTVRATSAPETGTAFEIVMPRAAGAGIRQPGA</sequence>
<dbReference type="GO" id="GO:0000155">
    <property type="term" value="F:phosphorelay sensor kinase activity"/>
    <property type="evidence" value="ECO:0007669"/>
    <property type="project" value="InterPro"/>
</dbReference>
<dbReference type="RefSeq" id="WP_094851818.1">
    <property type="nucleotide sequence ID" value="NZ_NEVM01000001.1"/>
</dbReference>
<feature type="domain" description="Response regulatory" evidence="6">
    <location>
        <begin position="6"/>
        <end position="123"/>
    </location>
</feature>
<dbReference type="SMART" id="SM00448">
    <property type="entry name" value="REC"/>
    <property type="match status" value="1"/>
</dbReference>
<dbReference type="AlphaFoldDB" id="A0A261SL31"/>
<dbReference type="CDD" id="cd00082">
    <property type="entry name" value="HisKA"/>
    <property type="match status" value="1"/>
</dbReference>
<dbReference type="CDD" id="cd00075">
    <property type="entry name" value="HATPase"/>
    <property type="match status" value="1"/>
</dbReference>
<organism evidence="7 8">
    <name type="scientific">Bordetella genomosp. 10</name>
    <dbReference type="NCBI Taxonomy" id="1416804"/>
    <lineage>
        <taxon>Bacteria</taxon>
        <taxon>Pseudomonadati</taxon>
        <taxon>Pseudomonadota</taxon>
        <taxon>Betaproteobacteria</taxon>
        <taxon>Burkholderiales</taxon>
        <taxon>Alcaligenaceae</taxon>
        <taxon>Bordetella</taxon>
    </lineage>
</organism>
<comment type="catalytic activity">
    <reaction evidence="1">
        <text>ATP + protein L-histidine = ADP + protein N-phospho-L-histidine.</text>
        <dbReference type="EC" id="2.7.13.3"/>
    </reaction>
</comment>
<dbReference type="EC" id="2.7.13.3" evidence="2"/>
<evidence type="ECO:0000256" key="1">
    <source>
        <dbReference type="ARBA" id="ARBA00000085"/>
    </source>
</evidence>
<dbReference type="InterPro" id="IPR001789">
    <property type="entry name" value="Sig_transdc_resp-reg_receiver"/>
</dbReference>
<keyword evidence="3 4" id="KW-0597">Phosphoprotein</keyword>
<dbReference type="InterPro" id="IPR036890">
    <property type="entry name" value="HATPase_C_sf"/>
</dbReference>
<dbReference type="Proteomes" id="UP000216020">
    <property type="component" value="Unassembled WGS sequence"/>
</dbReference>